<dbReference type="GO" id="GO:0003677">
    <property type="term" value="F:DNA binding"/>
    <property type="evidence" value="ECO:0007669"/>
    <property type="project" value="UniProtKB-KW"/>
</dbReference>
<gene>
    <name evidence="6" type="ORF">N781_04385</name>
</gene>
<dbReference type="OrthoDB" id="9803735at2"/>
<dbReference type="Pfam" id="PF00126">
    <property type="entry name" value="HTH_1"/>
    <property type="match status" value="1"/>
</dbReference>
<dbReference type="SUPFAM" id="SSF53850">
    <property type="entry name" value="Periplasmic binding protein-like II"/>
    <property type="match status" value="1"/>
</dbReference>
<dbReference type="InterPro" id="IPR050950">
    <property type="entry name" value="HTH-type_LysR_regulators"/>
</dbReference>
<dbReference type="PANTHER" id="PTHR30419">
    <property type="entry name" value="HTH-TYPE TRANSCRIPTIONAL REGULATOR YBHD"/>
    <property type="match status" value="1"/>
</dbReference>
<dbReference type="InterPro" id="IPR005119">
    <property type="entry name" value="LysR_subst-bd"/>
</dbReference>
<dbReference type="PRINTS" id="PR00039">
    <property type="entry name" value="HTHLYSR"/>
</dbReference>
<accession>A0A0A5GJI0</accession>
<dbReference type="CDD" id="cd08438">
    <property type="entry name" value="PBP2_CidR"/>
    <property type="match status" value="1"/>
</dbReference>
<sequence length="293" mass="33608">MDVRQLQYFIEVAKQGSFTKASQALHLSQPALSKMIRNLETELDVTLLDRSKKQIHLTDSGKVVYEQAQRVMGMMDDLTSSLYDTVHLKKGTIHFGLPPLIGTLFFPEIIAEFRKRYPGLSIKISEFGAIKVERTVEDGDNDLGVTVGPVDDTLFHSYPLNKEPMKVALPYHHPLAHRETIKLAELRDEKFIFFHEDFAMHEMIRQQCIEKGFEPDVELETSQWDFMVEMIGANIGIAILPQSICERISTPKVTSIPLTDPVIPWDLQIIMRKDRYQSYAARAFLEFIQTHKS</sequence>
<comment type="similarity">
    <text evidence="1">Belongs to the LysR transcriptional regulatory family.</text>
</comment>
<organism evidence="6 7">
    <name type="scientific">Pontibacillus halophilus JSM 076056 = DSM 19796</name>
    <dbReference type="NCBI Taxonomy" id="1385510"/>
    <lineage>
        <taxon>Bacteria</taxon>
        <taxon>Bacillati</taxon>
        <taxon>Bacillota</taxon>
        <taxon>Bacilli</taxon>
        <taxon>Bacillales</taxon>
        <taxon>Bacillaceae</taxon>
        <taxon>Pontibacillus</taxon>
    </lineage>
</organism>
<dbReference type="Pfam" id="PF03466">
    <property type="entry name" value="LysR_substrate"/>
    <property type="match status" value="1"/>
</dbReference>
<dbReference type="SUPFAM" id="SSF46785">
    <property type="entry name" value="Winged helix' DNA-binding domain"/>
    <property type="match status" value="1"/>
</dbReference>
<dbReference type="Gene3D" id="3.40.190.290">
    <property type="match status" value="1"/>
</dbReference>
<dbReference type="RefSeq" id="WP_026800836.1">
    <property type="nucleotide sequence ID" value="NZ_AULI01000010.1"/>
</dbReference>
<name>A0A0A5GJI0_9BACI</name>
<dbReference type="STRING" id="1385510.GCA_000425205_02503"/>
<evidence type="ECO:0000256" key="3">
    <source>
        <dbReference type="ARBA" id="ARBA00023125"/>
    </source>
</evidence>
<keyword evidence="7" id="KW-1185">Reference proteome</keyword>
<dbReference type="InterPro" id="IPR000847">
    <property type="entry name" value="LysR_HTH_N"/>
</dbReference>
<evidence type="ECO:0000256" key="2">
    <source>
        <dbReference type="ARBA" id="ARBA00023015"/>
    </source>
</evidence>
<evidence type="ECO:0000256" key="1">
    <source>
        <dbReference type="ARBA" id="ARBA00009437"/>
    </source>
</evidence>
<dbReference type="PANTHER" id="PTHR30419:SF8">
    <property type="entry name" value="NITROGEN ASSIMILATION TRANSCRIPTIONAL ACTIVATOR-RELATED"/>
    <property type="match status" value="1"/>
</dbReference>
<dbReference type="PROSITE" id="PS50931">
    <property type="entry name" value="HTH_LYSR"/>
    <property type="match status" value="1"/>
</dbReference>
<evidence type="ECO:0000313" key="7">
    <source>
        <dbReference type="Proteomes" id="UP000030528"/>
    </source>
</evidence>
<dbReference type="InterPro" id="IPR036388">
    <property type="entry name" value="WH-like_DNA-bd_sf"/>
</dbReference>
<dbReference type="AlphaFoldDB" id="A0A0A5GJI0"/>
<reference evidence="6 7" key="1">
    <citation type="submission" date="2013-08" db="EMBL/GenBank/DDBJ databases">
        <authorList>
            <person name="Huang J."/>
            <person name="Wang G."/>
        </authorList>
    </citation>
    <scope>NUCLEOTIDE SEQUENCE [LARGE SCALE GENOMIC DNA]</scope>
    <source>
        <strain evidence="6 7">JSM 076056</strain>
    </source>
</reference>
<dbReference type="eggNOG" id="COG0583">
    <property type="taxonomic scope" value="Bacteria"/>
</dbReference>
<proteinExistence type="inferred from homology"/>
<dbReference type="GO" id="GO:0005829">
    <property type="term" value="C:cytosol"/>
    <property type="evidence" value="ECO:0007669"/>
    <property type="project" value="TreeGrafter"/>
</dbReference>
<evidence type="ECO:0000313" key="6">
    <source>
        <dbReference type="EMBL" id="KGX91310.1"/>
    </source>
</evidence>
<protein>
    <submittedName>
        <fullName evidence="6">LysR family transcriptional regulator</fullName>
    </submittedName>
</protein>
<evidence type="ECO:0000259" key="5">
    <source>
        <dbReference type="PROSITE" id="PS50931"/>
    </source>
</evidence>
<keyword evidence="3" id="KW-0238">DNA-binding</keyword>
<dbReference type="FunFam" id="1.10.10.10:FF:000001">
    <property type="entry name" value="LysR family transcriptional regulator"/>
    <property type="match status" value="1"/>
</dbReference>
<evidence type="ECO:0000256" key="4">
    <source>
        <dbReference type="ARBA" id="ARBA00023163"/>
    </source>
</evidence>
<feature type="domain" description="HTH lysR-type" evidence="5">
    <location>
        <begin position="1"/>
        <end position="58"/>
    </location>
</feature>
<dbReference type="Gene3D" id="1.10.10.10">
    <property type="entry name" value="Winged helix-like DNA-binding domain superfamily/Winged helix DNA-binding domain"/>
    <property type="match status" value="1"/>
</dbReference>
<dbReference type="InterPro" id="IPR036390">
    <property type="entry name" value="WH_DNA-bd_sf"/>
</dbReference>
<comment type="caution">
    <text evidence="6">The sequence shown here is derived from an EMBL/GenBank/DDBJ whole genome shotgun (WGS) entry which is preliminary data.</text>
</comment>
<keyword evidence="4" id="KW-0804">Transcription</keyword>
<dbReference type="Proteomes" id="UP000030528">
    <property type="component" value="Unassembled WGS sequence"/>
</dbReference>
<dbReference type="GO" id="GO:0003700">
    <property type="term" value="F:DNA-binding transcription factor activity"/>
    <property type="evidence" value="ECO:0007669"/>
    <property type="project" value="InterPro"/>
</dbReference>
<keyword evidence="2" id="KW-0805">Transcription regulation</keyword>
<dbReference type="EMBL" id="AVPE01000010">
    <property type="protein sequence ID" value="KGX91310.1"/>
    <property type="molecule type" value="Genomic_DNA"/>
</dbReference>